<organism evidence="1 2">
    <name type="scientific">Elysia crispata</name>
    <name type="common">lettuce slug</name>
    <dbReference type="NCBI Taxonomy" id="231223"/>
    <lineage>
        <taxon>Eukaryota</taxon>
        <taxon>Metazoa</taxon>
        <taxon>Spiralia</taxon>
        <taxon>Lophotrochozoa</taxon>
        <taxon>Mollusca</taxon>
        <taxon>Gastropoda</taxon>
        <taxon>Heterobranchia</taxon>
        <taxon>Euthyneura</taxon>
        <taxon>Panpulmonata</taxon>
        <taxon>Sacoglossa</taxon>
        <taxon>Placobranchoidea</taxon>
        <taxon>Plakobranchidae</taxon>
        <taxon>Elysia</taxon>
    </lineage>
</organism>
<accession>A0AAE1ACB1</accession>
<keyword evidence="2" id="KW-1185">Reference proteome</keyword>
<protein>
    <submittedName>
        <fullName evidence="1">Uncharacterized protein</fullName>
    </submittedName>
</protein>
<evidence type="ECO:0000313" key="1">
    <source>
        <dbReference type="EMBL" id="KAK3784062.1"/>
    </source>
</evidence>
<reference evidence="1" key="1">
    <citation type="journal article" date="2023" name="G3 (Bethesda)">
        <title>A reference genome for the long-term kleptoplast-retaining sea slug Elysia crispata morphotype clarki.</title>
        <authorList>
            <person name="Eastman K.E."/>
            <person name="Pendleton A.L."/>
            <person name="Shaikh M.A."/>
            <person name="Suttiyut T."/>
            <person name="Ogas R."/>
            <person name="Tomko P."/>
            <person name="Gavelis G."/>
            <person name="Widhalm J.R."/>
            <person name="Wisecaver J.H."/>
        </authorList>
    </citation>
    <scope>NUCLEOTIDE SEQUENCE</scope>
    <source>
        <strain evidence="1">ECLA1</strain>
    </source>
</reference>
<name>A0AAE1ACB1_9GAST</name>
<dbReference type="AlphaFoldDB" id="A0AAE1ACB1"/>
<dbReference type="Proteomes" id="UP001283361">
    <property type="component" value="Unassembled WGS sequence"/>
</dbReference>
<proteinExistence type="predicted"/>
<comment type="caution">
    <text evidence="1">The sequence shown here is derived from an EMBL/GenBank/DDBJ whole genome shotgun (WGS) entry which is preliminary data.</text>
</comment>
<dbReference type="EMBL" id="JAWDGP010002313">
    <property type="protein sequence ID" value="KAK3784062.1"/>
    <property type="molecule type" value="Genomic_DNA"/>
</dbReference>
<evidence type="ECO:0000313" key="2">
    <source>
        <dbReference type="Proteomes" id="UP001283361"/>
    </source>
</evidence>
<gene>
    <name evidence="1" type="ORF">RRG08_025255</name>
</gene>
<sequence>MTRPAVGIQVRYKSRINSVMVVLWGAGRLIAQSVQHCYKLLKLQKSYRIHTALALGFRSTDVSEVKGALKA</sequence>